<dbReference type="Proteomes" id="UP000324222">
    <property type="component" value="Unassembled WGS sequence"/>
</dbReference>
<organism evidence="1 2">
    <name type="scientific">Portunus trituberculatus</name>
    <name type="common">Swimming crab</name>
    <name type="synonym">Neptunus trituberculatus</name>
    <dbReference type="NCBI Taxonomy" id="210409"/>
    <lineage>
        <taxon>Eukaryota</taxon>
        <taxon>Metazoa</taxon>
        <taxon>Ecdysozoa</taxon>
        <taxon>Arthropoda</taxon>
        <taxon>Crustacea</taxon>
        <taxon>Multicrustacea</taxon>
        <taxon>Malacostraca</taxon>
        <taxon>Eumalacostraca</taxon>
        <taxon>Eucarida</taxon>
        <taxon>Decapoda</taxon>
        <taxon>Pleocyemata</taxon>
        <taxon>Brachyura</taxon>
        <taxon>Eubrachyura</taxon>
        <taxon>Portunoidea</taxon>
        <taxon>Portunidae</taxon>
        <taxon>Portuninae</taxon>
        <taxon>Portunus</taxon>
    </lineage>
</organism>
<name>A0A5B7HHY3_PORTR</name>
<evidence type="ECO:0008006" key="3">
    <source>
        <dbReference type="Google" id="ProtNLM"/>
    </source>
</evidence>
<proteinExistence type="predicted"/>
<dbReference type="AlphaFoldDB" id="A0A5B7HHY3"/>
<evidence type="ECO:0000313" key="1">
    <source>
        <dbReference type="EMBL" id="MPC69339.1"/>
    </source>
</evidence>
<gene>
    <name evidence="1" type="ORF">E2C01_063562</name>
</gene>
<reference evidence="1 2" key="1">
    <citation type="submission" date="2019-05" db="EMBL/GenBank/DDBJ databases">
        <title>Another draft genome of Portunus trituberculatus and its Hox gene families provides insights of decapod evolution.</title>
        <authorList>
            <person name="Jeong J.-H."/>
            <person name="Song I."/>
            <person name="Kim S."/>
            <person name="Choi T."/>
            <person name="Kim D."/>
            <person name="Ryu S."/>
            <person name="Kim W."/>
        </authorList>
    </citation>
    <scope>NUCLEOTIDE SEQUENCE [LARGE SCALE GENOMIC DNA]</scope>
    <source>
        <tissue evidence="1">Muscle</tissue>
    </source>
</reference>
<keyword evidence="2" id="KW-1185">Reference proteome</keyword>
<accession>A0A5B7HHY3</accession>
<dbReference type="OrthoDB" id="18740at2759"/>
<protein>
    <recommendedName>
        <fullName evidence="3">Nesprin-1</fullName>
    </recommendedName>
</protein>
<evidence type="ECO:0000313" key="2">
    <source>
        <dbReference type="Proteomes" id="UP000324222"/>
    </source>
</evidence>
<comment type="caution">
    <text evidence="1">The sequence shown here is derived from an EMBL/GenBank/DDBJ whole genome shotgun (WGS) entry which is preliminary data.</text>
</comment>
<sequence>MPHLTDNELNSNHVSSLQLKKSLQELLEEANAKKVHLEVLNDRCEVLMDYSAHTPVRDMTVQLQAAYTNALTNLQVSVPLSLVVVAQKTLTDHTEFITSKAEFEEWLGRAQGTVNDCQDDEGSEAEIHQEKNCLQ</sequence>
<dbReference type="EMBL" id="VSRR010029240">
    <property type="protein sequence ID" value="MPC69339.1"/>
    <property type="molecule type" value="Genomic_DNA"/>
</dbReference>